<accession>A0A8J6MCR1</accession>
<dbReference type="Pfam" id="PF01381">
    <property type="entry name" value="HTH_3"/>
    <property type="match status" value="1"/>
</dbReference>
<dbReference type="SUPFAM" id="SSF103473">
    <property type="entry name" value="MFS general substrate transporter"/>
    <property type="match status" value="1"/>
</dbReference>
<gene>
    <name evidence="4" type="ORF">H8S62_08620</name>
</gene>
<proteinExistence type="predicted"/>
<sequence length="314" mass="34140">MDQQKTGSFICGMRKERGLTQRELAEQLNVTDKAVSKWERGLSYPDITILSDLARALGVTERELLTGARESAAGAECPAPERVVQDTLEYAQKAEKQRRFRAASVVMAIYTAALAVAVFVCALCDGILSGGFTWSLIVLVSCLLGWGVGFSFLCLKRRRVFWAAAAATVLTPLLLWTIQAVIPDSALWYPAPAMPILGVALTWVWVPTLLHTFTRMSKWFVGAAAAILGAPLNILINGLSSNLPIPLIYPDYWIPKNDAIQAVSNVSSCAALLALGVLFLWLGRRSGKKHKMSLEQGAEALLGEAWDHGNDAVL</sequence>
<dbReference type="CDD" id="cd00093">
    <property type="entry name" value="HTH_XRE"/>
    <property type="match status" value="1"/>
</dbReference>
<dbReference type="Gene3D" id="1.10.260.40">
    <property type="entry name" value="lambda repressor-like DNA-binding domains"/>
    <property type="match status" value="1"/>
</dbReference>
<dbReference type="InterPro" id="IPR001387">
    <property type="entry name" value="Cro/C1-type_HTH"/>
</dbReference>
<dbReference type="PROSITE" id="PS50943">
    <property type="entry name" value="HTH_CROC1"/>
    <property type="match status" value="1"/>
</dbReference>
<evidence type="ECO:0000256" key="1">
    <source>
        <dbReference type="ARBA" id="ARBA00023125"/>
    </source>
</evidence>
<dbReference type="InterPro" id="IPR010982">
    <property type="entry name" value="Lambda_DNA-bd_dom_sf"/>
</dbReference>
<keyword evidence="1" id="KW-0238">DNA-binding</keyword>
<dbReference type="PANTHER" id="PTHR46558">
    <property type="entry name" value="TRACRIPTIONAL REGULATORY PROTEIN-RELATED-RELATED"/>
    <property type="match status" value="1"/>
</dbReference>
<dbReference type="EMBL" id="JACOPQ010000005">
    <property type="protein sequence ID" value="MBC5737075.1"/>
    <property type="molecule type" value="Genomic_DNA"/>
</dbReference>
<feature type="transmembrane region" description="Helical" evidence="2">
    <location>
        <begin position="134"/>
        <end position="153"/>
    </location>
</feature>
<dbReference type="SMART" id="SM00530">
    <property type="entry name" value="HTH_XRE"/>
    <property type="match status" value="1"/>
</dbReference>
<feature type="transmembrane region" description="Helical" evidence="2">
    <location>
        <begin position="188"/>
        <end position="207"/>
    </location>
</feature>
<feature type="transmembrane region" description="Helical" evidence="2">
    <location>
        <begin position="219"/>
        <end position="239"/>
    </location>
</feature>
<feature type="transmembrane region" description="Helical" evidence="2">
    <location>
        <begin position="259"/>
        <end position="282"/>
    </location>
</feature>
<evidence type="ECO:0000256" key="2">
    <source>
        <dbReference type="SAM" id="Phobius"/>
    </source>
</evidence>
<dbReference type="GO" id="GO:0003677">
    <property type="term" value="F:DNA binding"/>
    <property type="evidence" value="ECO:0007669"/>
    <property type="project" value="UniProtKB-KW"/>
</dbReference>
<comment type="caution">
    <text evidence="4">The sequence shown here is derived from an EMBL/GenBank/DDBJ whole genome shotgun (WGS) entry which is preliminary data.</text>
</comment>
<organism evidence="4 5">
    <name type="scientific">Lawsonibacter faecis</name>
    <dbReference type="NCBI Taxonomy" id="2763052"/>
    <lineage>
        <taxon>Bacteria</taxon>
        <taxon>Bacillati</taxon>
        <taxon>Bacillota</taxon>
        <taxon>Clostridia</taxon>
        <taxon>Eubacteriales</taxon>
        <taxon>Oscillospiraceae</taxon>
        <taxon>Lawsonibacter</taxon>
    </lineage>
</organism>
<feature type="transmembrane region" description="Helical" evidence="2">
    <location>
        <begin position="102"/>
        <end position="128"/>
    </location>
</feature>
<feature type="transmembrane region" description="Helical" evidence="2">
    <location>
        <begin position="160"/>
        <end position="182"/>
    </location>
</feature>
<protein>
    <submittedName>
        <fullName evidence="4">Helix-turn-helix transcriptional regulator</fullName>
    </submittedName>
</protein>
<evidence type="ECO:0000259" key="3">
    <source>
        <dbReference type="PROSITE" id="PS50943"/>
    </source>
</evidence>
<keyword evidence="2" id="KW-0812">Transmembrane</keyword>
<evidence type="ECO:0000313" key="5">
    <source>
        <dbReference type="Proteomes" id="UP000607645"/>
    </source>
</evidence>
<keyword evidence="2" id="KW-1133">Transmembrane helix</keyword>
<dbReference type="Proteomes" id="UP000607645">
    <property type="component" value="Unassembled WGS sequence"/>
</dbReference>
<feature type="domain" description="HTH cro/C1-type" evidence="3">
    <location>
        <begin position="13"/>
        <end position="64"/>
    </location>
</feature>
<evidence type="ECO:0000313" key="4">
    <source>
        <dbReference type="EMBL" id="MBC5737075.1"/>
    </source>
</evidence>
<keyword evidence="5" id="KW-1185">Reference proteome</keyword>
<dbReference type="PANTHER" id="PTHR46558:SF4">
    <property type="entry name" value="DNA-BIDING PHAGE PROTEIN"/>
    <property type="match status" value="1"/>
</dbReference>
<dbReference type="SUPFAM" id="SSF47413">
    <property type="entry name" value="lambda repressor-like DNA-binding domains"/>
    <property type="match status" value="1"/>
</dbReference>
<keyword evidence="2" id="KW-0472">Membrane</keyword>
<reference evidence="4" key="1">
    <citation type="submission" date="2020-08" db="EMBL/GenBank/DDBJ databases">
        <title>Genome public.</title>
        <authorList>
            <person name="Liu C."/>
            <person name="Sun Q."/>
        </authorList>
    </citation>
    <scope>NUCLEOTIDE SEQUENCE</scope>
    <source>
        <strain evidence="4">NSJ-52</strain>
    </source>
</reference>
<dbReference type="RefSeq" id="WP_186919027.1">
    <property type="nucleotide sequence ID" value="NZ_JACOPQ010000005.1"/>
</dbReference>
<name>A0A8J6MCR1_9FIRM</name>
<dbReference type="InterPro" id="IPR036259">
    <property type="entry name" value="MFS_trans_sf"/>
</dbReference>
<dbReference type="AlphaFoldDB" id="A0A8J6MCR1"/>